<sequence>MLRGNQHGFIRGRSCQTNLVAFYDQVTKSLDAGVAVDVVFLDFRKAFDTVSHPVLIKKLGACGVDTYTVKWVANWLEGHTQRVDGSFSTWRDVGSRVPQGSILGPALFNIFISDLDKGVKSTLFKFADNTKMWGDVGKLEGRNRLQSDLDRLQAWVDENRMGFNTDKCKVIHLRRKNHHHTYRLGNSLFVTAEAEKDLGVIIDAKMNMGQQCGDAVRKANCILSCIHRCISSRSKEVILPLYSALVRLQLEYCIQFWAPHFKKDVDNMERVQRRATRMTRGSRERLRDLNLFSFHKRRPRGDLLACYKLVRGDLQALGESLFPQALPGVTSNNSHKLAEGRFTLDIRRRYFTVRAARIWNQLPSKVVLAPTLGVFKTRLDNHLAGVV</sequence>
<reference evidence="2" key="2">
    <citation type="submission" date="2025-09" db="UniProtKB">
        <authorList>
            <consortium name="Ensembl"/>
        </authorList>
    </citation>
    <scope>IDENTIFICATION</scope>
</reference>
<evidence type="ECO:0000259" key="1">
    <source>
        <dbReference type="PROSITE" id="PS50878"/>
    </source>
</evidence>
<protein>
    <recommendedName>
        <fullName evidence="1">Reverse transcriptase domain-containing protein</fullName>
    </recommendedName>
</protein>
<keyword evidence="3" id="KW-1185">Reference proteome</keyword>
<reference evidence="2" key="1">
    <citation type="submission" date="2025-08" db="UniProtKB">
        <authorList>
            <consortium name="Ensembl"/>
        </authorList>
    </citation>
    <scope>IDENTIFICATION</scope>
</reference>
<evidence type="ECO:0000313" key="2">
    <source>
        <dbReference type="Ensembl" id="ENSCPRP00005014744.1"/>
    </source>
</evidence>
<dbReference type="PANTHER" id="PTHR33332">
    <property type="entry name" value="REVERSE TRANSCRIPTASE DOMAIN-CONTAINING PROTEIN"/>
    <property type="match status" value="1"/>
</dbReference>
<dbReference type="InterPro" id="IPR043502">
    <property type="entry name" value="DNA/RNA_pol_sf"/>
</dbReference>
<name>A0A7M4ETW3_CROPO</name>
<organism evidence="2 3">
    <name type="scientific">Crocodylus porosus</name>
    <name type="common">Saltwater crocodile</name>
    <name type="synonym">Estuarine crocodile</name>
    <dbReference type="NCBI Taxonomy" id="8502"/>
    <lineage>
        <taxon>Eukaryota</taxon>
        <taxon>Metazoa</taxon>
        <taxon>Chordata</taxon>
        <taxon>Craniata</taxon>
        <taxon>Vertebrata</taxon>
        <taxon>Euteleostomi</taxon>
        <taxon>Archelosauria</taxon>
        <taxon>Archosauria</taxon>
        <taxon>Crocodylia</taxon>
        <taxon>Longirostres</taxon>
        <taxon>Crocodylidae</taxon>
        <taxon>Crocodylus</taxon>
    </lineage>
</organism>
<proteinExistence type="predicted"/>
<dbReference type="PROSITE" id="PS50878">
    <property type="entry name" value="RT_POL"/>
    <property type="match status" value="1"/>
</dbReference>
<dbReference type="Pfam" id="PF00078">
    <property type="entry name" value="RVT_1"/>
    <property type="match status" value="1"/>
</dbReference>
<accession>A0A7M4ETW3</accession>
<dbReference type="GeneTree" id="ENSGT00940000154136"/>
<dbReference type="SUPFAM" id="SSF56672">
    <property type="entry name" value="DNA/RNA polymerases"/>
    <property type="match status" value="1"/>
</dbReference>
<dbReference type="OMA" id="ENSWRIG"/>
<feature type="domain" description="Reverse transcriptase" evidence="1">
    <location>
        <begin position="1"/>
        <end position="188"/>
    </location>
</feature>
<dbReference type="CDD" id="cd01650">
    <property type="entry name" value="RT_nLTR_like"/>
    <property type="match status" value="1"/>
</dbReference>
<dbReference type="InterPro" id="IPR000477">
    <property type="entry name" value="RT_dom"/>
</dbReference>
<dbReference type="Proteomes" id="UP000594220">
    <property type="component" value="Unplaced"/>
</dbReference>
<dbReference type="Ensembl" id="ENSCPRT00005017307.1">
    <property type="protein sequence ID" value="ENSCPRP00005014744.1"/>
    <property type="gene ID" value="ENSCPRG00005010367.1"/>
</dbReference>
<dbReference type="AlphaFoldDB" id="A0A7M4ETW3"/>
<evidence type="ECO:0000313" key="3">
    <source>
        <dbReference type="Proteomes" id="UP000594220"/>
    </source>
</evidence>